<evidence type="ECO:0000256" key="1">
    <source>
        <dbReference type="SAM" id="MobiDB-lite"/>
    </source>
</evidence>
<dbReference type="OrthoDB" id="3801569at2759"/>
<organism evidence="3 4">
    <name type="scientific">Byssothecium circinans</name>
    <dbReference type="NCBI Taxonomy" id="147558"/>
    <lineage>
        <taxon>Eukaryota</taxon>
        <taxon>Fungi</taxon>
        <taxon>Dikarya</taxon>
        <taxon>Ascomycota</taxon>
        <taxon>Pezizomycotina</taxon>
        <taxon>Dothideomycetes</taxon>
        <taxon>Pleosporomycetidae</taxon>
        <taxon>Pleosporales</taxon>
        <taxon>Massarineae</taxon>
        <taxon>Massarinaceae</taxon>
        <taxon>Byssothecium</taxon>
    </lineage>
</organism>
<keyword evidence="2" id="KW-0812">Transmembrane</keyword>
<dbReference type="EMBL" id="ML976979">
    <property type="protein sequence ID" value="KAF1962170.1"/>
    <property type="molecule type" value="Genomic_DNA"/>
</dbReference>
<protein>
    <submittedName>
        <fullName evidence="3">Uncharacterized protein</fullName>
    </submittedName>
</protein>
<feature type="compositionally biased region" description="Low complexity" evidence="1">
    <location>
        <begin position="525"/>
        <end position="541"/>
    </location>
</feature>
<feature type="transmembrane region" description="Helical" evidence="2">
    <location>
        <begin position="453"/>
        <end position="471"/>
    </location>
</feature>
<evidence type="ECO:0000313" key="4">
    <source>
        <dbReference type="Proteomes" id="UP000800035"/>
    </source>
</evidence>
<proteinExistence type="predicted"/>
<accession>A0A6A5UCY9</accession>
<dbReference type="Proteomes" id="UP000800035">
    <property type="component" value="Unassembled WGS sequence"/>
</dbReference>
<evidence type="ECO:0000256" key="2">
    <source>
        <dbReference type="SAM" id="Phobius"/>
    </source>
</evidence>
<keyword evidence="4" id="KW-1185">Reference proteome</keyword>
<feature type="region of interest" description="Disordered" evidence="1">
    <location>
        <begin position="559"/>
        <end position="602"/>
    </location>
</feature>
<feature type="transmembrane region" description="Helical" evidence="2">
    <location>
        <begin position="111"/>
        <end position="132"/>
    </location>
</feature>
<sequence>MAIHRLHFVHPGARNRARPMSAPALSNINLGDHLLYLTYRSLARSNFQLQSAHLNPVLGHHSTTTMALTTSTMDCCDDESIDGVEPCRGLPPGRFLKNLGNNKASRTRRPLFVILACLTWLLIGLINLQLGLHGVIGIFEADLDAAAARYYALKDSHMQDQFVHGRLRSLLSQSLHRRSFETHKECLARAITLADAHYLDVVPYQEYPDVLNSTIDWAEDNCGKIMFSPLVHSPHLKILLRLTVTKMGDVARWVKDAGVNIVSWFADVVIRKDDVKTLGPAEDVLASQKEAQGIAHELLHMPPSFSLDCSGPVCRLSYNAPSSSSADRTTSKQKVEAAWKRVLRIETFLFGTCKSLCMVTKVFTRLLIAQAVVSIFVIVEDFSNPPCSSEHPLMDLLYQCANQVATVHCSRCIPRVRNVRLLVVQTILCVVRLGGFFATSLPDGNGIMRWLTLWYIDTFIIVGIGMVLFFLTPMPEENIGNVVDAIKELYSILRSTGDHPASRDSSSAVPLPSSDKSDQLCSPAKVSPTSSSNKPKPSPLKLSLTTTLQEDIEQVLVAMNVDSGSDIDPGSEAGSDCSLDSDTDLNSEPRSDWSVVEEDLET</sequence>
<keyword evidence="2" id="KW-0472">Membrane</keyword>
<reference evidence="3" key="1">
    <citation type="journal article" date="2020" name="Stud. Mycol.">
        <title>101 Dothideomycetes genomes: a test case for predicting lifestyles and emergence of pathogens.</title>
        <authorList>
            <person name="Haridas S."/>
            <person name="Albert R."/>
            <person name="Binder M."/>
            <person name="Bloem J."/>
            <person name="Labutti K."/>
            <person name="Salamov A."/>
            <person name="Andreopoulos B."/>
            <person name="Baker S."/>
            <person name="Barry K."/>
            <person name="Bills G."/>
            <person name="Bluhm B."/>
            <person name="Cannon C."/>
            <person name="Castanera R."/>
            <person name="Culley D."/>
            <person name="Daum C."/>
            <person name="Ezra D."/>
            <person name="Gonzalez J."/>
            <person name="Henrissat B."/>
            <person name="Kuo A."/>
            <person name="Liang C."/>
            <person name="Lipzen A."/>
            <person name="Lutzoni F."/>
            <person name="Magnuson J."/>
            <person name="Mondo S."/>
            <person name="Nolan M."/>
            <person name="Ohm R."/>
            <person name="Pangilinan J."/>
            <person name="Park H.-J."/>
            <person name="Ramirez L."/>
            <person name="Alfaro M."/>
            <person name="Sun H."/>
            <person name="Tritt A."/>
            <person name="Yoshinaga Y."/>
            <person name="Zwiers L.-H."/>
            <person name="Turgeon B."/>
            <person name="Goodwin S."/>
            <person name="Spatafora J."/>
            <person name="Crous P."/>
            <person name="Grigoriev I."/>
        </authorList>
    </citation>
    <scope>NUCLEOTIDE SEQUENCE</scope>
    <source>
        <strain evidence="3">CBS 675.92</strain>
    </source>
</reference>
<dbReference type="AlphaFoldDB" id="A0A6A5UCY9"/>
<feature type="region of interest" description="Disordered" evidence="1">
    <location>
        <begin position="497"/>
        <end position="541"/>
    </location>
</feature>
<name>A0A6A5UCY9_9PLEO</name>
<gene>
    <name evidence="3" type="ORF">CC80DRAFT_569875</name>
</gene>
<keyword evidence="2" id="KW-1133">Transmembrane helix</keyword>
<evidence type="ECO:0000313" key="3">
    <source>
        <dbReference type="EMBL" id="KAF1962170.1"/>
    </source>
</evidence>